<comment type="caution">
    <text evidence="2">The sequence shown here is derived from an EMBL/GenBank/DDBJ whole genome shotgun (WGS) entry which is preliminary data.</text>
</comment>
<feature type="transmembrane region" description="Helical" evidence="1">
    <location>
        <begin position="212"/>
        <end position="235"/>
    </location>
</feature>
<reference evidence="2 3" key="1">
    <citation type="submission" date="2020-03" db="EMBL/GenBank/DDBJ databases">
        <title>WGS of actinomycetes isolated from Thailand.</title>
        <authorList>
            <person name="Thawai C."/>
        </authorList>
    </citation>
    <scope>NUCLEOTIDE SEQUENCE [LARGE SCALE GENOMIC DNA]</scope>
    <source>
        <strain evidence="2 3">HSS6-12</strain>
    </source>
</reference>
<gene>
    <name evidence="2" type="ORF">HCJ94_11545</name>
</gene>
<dbReference type="EMBL" id="JAATEO010000010">
    <property type="protein sequence ID" value="NJP32597.1"/>
    <property type="molecule type" value="Genomic_DNA"/>
</dbReference>
<proteinExistence type="predicted"/>
<keyword evidence="3" id="KW-1185">Reference proteome</keyword>
<feature type="transmembrane region" description="Helical" evidence="1">
    <location>
        <begin position="62"/>
        <end position="84"/>
    </location>
</feature>
<keyword evidence="1" id="KW-1133">Transmembrane helix</keyword>
<evidence type="ECO:0000256" key="1">
    <source>
        <dbReference type="SAM" id="Phobius"/>
    </source>
</evidence>
<name>A0ABX0Z466_9ACTN</name>
<protein>
    <recommendedName>
        <fullName evidence="4">HTTM domain-containing protein</fullName>
    </recommendedName>
</protein>
<keyword evidence="1" id="KW-0472">Membrane</keyword>
<evidence type="ECO:0000313" key="2">
    <source>
        <dbReference type="EMBL" id="NJP32597.1"/>
    </source>
</evidence>
<keyword evidence="1" id="KW-0812">Transmembrane</keyword>
<sequence>MRMYLAMPGPRSIALARVAVAGSLLLVLARHVDTPLLAGRQPPELYRPVGVAMLIGQGMISPTLLHLLLGLAGVTVLAALVGLYARTTFAVGYFSTLILVSVSYSFSVPWSHGENATFLAGLPLLFAPLGDAWSLGPRRTAPAASGARYGVPLRGAQAMLALYFFNAVYWKLKTTGPEWAFSDNLQNIFAIRYLVIGEHPPWVVTLALQQPWIAQAMAASNLIFQATPFIMLPLLRWRGPQLLAAAAFTMEAAGLTAVMGLFGGEMIPLGLIFLSVDRGRTVAAAAVPVPTRAQPVRSSRRLGAVHAVGLIVATCLTVQTTIAWSRYDYFLRSYPFTATAMYSGRYGPITHRLSVEMRPNPPAVFRERVRLLYTGQLTDQALLLRRAKQIDAEHRSLYGRPLDQIVIRTETWDVTGGAAHVVSSTVVLAWRPGEVSHGS</sequence>
<dbReference type="Proteomes" id="UP000783871">
    <property type="component" value="Unassembled WGS sequence"/>
</dbReference>
<accession>A0ABX0Z466</accession>
<evidence type="ECO:0008006" key="4">
    <source>
        <dbReference type="Google" id="ProtNLM"/>
    </source>
</evidence>
<feature type="transmembrane region" description="Helical" evidence="1">
    <location>
        <begin position="304"/>
        <end position="324"/>
    </location>
</feature>
<feature type="transmembrane region" description="Helical" evidence="1">
    <location>
        <begin position="91"/>
        <end position="110"/>
    </location>
</feature>
<evidence type="ECO:0000313" key="3">
    <source>
        <dbReference type="Proteomes" id="UP000783871"/>
    </source>
</evidence>
<feature type="transmembrane region" description="Helical" evidence="1">
    <location>
        <begin position="155"/>
        <end position="172"/>
    </location>
</feature>
<organism evidence="2 3">
    <name type="scientific">Micromonospora thermarum</name>
    <dbReference type="NCBI Taxonomy" id="2720024"/>
    <lineage>
        <taxon>Bacteria</taxon>
        <taxon>Bacillati</taxon>
        <taxon>Actinomycetota</taxon>
        <taxon>Actinomycetes</taxon>
        <taxon>Micromonosporales</taxon>
        <taxon>Micromonosporaceae</taxon>
        <taxon>Micromonospora</taxon>
    </lineage>
</organism>
<dbReference type="RefSeq" id="WP_168000981.1">
    <property type="nucleotide sequence ID" value="NZ_JAATEO010000010.1"/>
</dbReference>